<organism evidence="1 2">
    <name type="scientific">Schizopora paradoxa</name>
    <dbReference type="NCBI Taxonomy" id="27342"/>
    <lineage>
        <taxon>Eukaryota</taxon>
        <taxon>Fungi</taxon>
        <taxon>Dikarya</taxon>
        <taxon>Basidiomycota</taxon>
        <taxon>Agaricomycotina</taxon>
        <taxon>Agaricomycetes</taxon>
        <taxon>Hymenochaetales</taxon>
        <taxon>Schizoporaceae</taxon>
        <taxon>Schizopora</taxon>
    </lineage>
</organism>
<keyword evidence="2" id="KW-1185">Reference proteome</keyword>
<dbReference type="AlphaFoldDB" id="A0A0H2QXK6"/>
<reference evidence="1 2" key="1">
    <citation type="submission" date="2015-04" db="EMBL/GenBank/DDBJ databases">
        <title>Complete genome sequence of Schizopora paradoxa KUC8140, a cosmopolitan wood degrader in East Asia.</title>
        <authorList>
            <consortium name="DOE Joint Genome Institute"/>
            <person name="Min B."/>
            <person name="Park H."/>
            <person name="Jang Y."/>
            <person name="Kim J.-J."/>
            <person name="Kim K.H."/>
            <person name="Pangilinan J."/>
            <person name="Lipzen A."/>
            <person name="Riley R."/>
            <person name="Grigoriev I.V."/>
            <person name="Spatafora J.W."/>
            <person name="Choi I.-G."/>
        </authorList>
    </citation>
    <scope>NUCLEOTIDE SEQUENCE [LARGE SCALE GENOMIC DNA]</scope>
    <source>
        <strain evidence="1 2">KUC8140</strain>
    </source>
</reference>
<dbReference type="EMBL" id="KQ086714">
    <property type="protein sequence ID" value="KLO04094.1"/>
    <property type="molecule type" value="Genomic_DNA"/>
</dbReference>
<gene>
    <name evidence="1" type="ORF">SCHPADRAFT_762100</name>
</gene>
<evidence type="ECO:0000313" key="1">
    <source>
        <dbReference type="EMBL" id="KLO04094.1"/>
    </source>
</evidence>
<name>A0A0H2QXK6_9AGAM</name>
<proteinExistence type="predicted"/>
<accession>A0A0H2QXK6</accession>
<evidence type="ECO:0000313" key="2">
    <source>
        <dbReference type="Proteomes" id="UP000053477"/>
    </source>
</evidence>
<protein>
    <submittedName>
        <fullName evidence="1">Uncharacterized protein</fullName>
    </submittedName>
</protein>
<dbReference type="Proteomes" id="UP000053477">
    <property type="component" value="Unassembled WGS sequence"/>
</dbReference>
<sequence>MLLSPSSSLHHSSLHELVLVTPTACDASAHVSPAGTQSTMLSTYQEVESRYDVLNISLHSSEDSLRELRVILQARLLWRPLAFHVTHNVSIAFWYCNR</sequence>
<dbReference type="InParanoid" id="A0A0H2QXK6"/>